<accession>A0A151AA01</accession>
<keyword evidence="3" id="KW-1185">Reference proteome</keyword>
<dbReference type="Gene3D" id="3.40.630.30">
    <property type="match status" value="1"/>
</dbReference>
<gene>
    <name evidence="2" type="ORF">HAPAU_34480</name>
</gene>
<dbReference type="AlphaFoldDB" id="A0A151AA01"/>
<sequence>MIIEIDRLTTEDVDDAWRLSSQVGWNQTSDDWQRLLKLFPTTCFAGRLNGELVATSTLATYGDVGWIGMVLVDEAHRRRGYGSKLFERALDAGHDRSLEVIGLDATDAGREVYRQYGFETVVGIDRWAGSLRRLEADEIEGHDADHGHVEPIETVEPIANFDRTHVGTDRRVLLEHVIAADDAFALRVNRNGRTRGYAVARSGRRQQQVGPIVAVDGIDVLVLLSGVAKRVDGPVIVDALRGERTESLFRRFGLDVQRRLHRMTEGNPRSVLDGDAVVAAAGFEWG</sequence>
<protein>
    <submittedName>
        <fullName evidence="2">Acetyltransferase (GNAT) family protein</fullName>
    </submittedName>
</protein>
<dbReference type="Pfam" id="PF00583">
    <property type="entry name" value="Acetyltransf_1"/>
    <property type="match status" value="1"/>
</dbReference>
<dbReference type="PATRIC" id="fig|1008153.3.peg.3632"/>
<organism evidence="2 3">
    <name type="scientific">Halalkalicoccus paucihalophilus</name>
    <dbReference type="NCBI Taxonomy" id="1008153"/>
    <lineage>
        <taxon>Archaea</taxon>
        <taxon>Methanobacteriati</taxon>
        <taxon>Methanobacteriota</taxon>
        <taxon>Stenosarchaea group</taxon>
        <taxon>Halobacteria</taxon>
        <taxon>Halobacteriales</taxon>
        <taxon>Halococcaceae</taxon>
        <taxon>Halalkalicoccus</taxon>
    </lineage>
</organism>
<dbReference type="InterPro" id="IPR016181">
    <property type="entry name" value="Acyl_CoA_acyltransferase"/>
</dbReference>
<feature type="domain" description="N-acetyltransferase" evidence="1">
    <location>
        <begin position="3"/>
        <end position="140"/>
    </location>
</feature>
<dbReference type="CDD" id="cd04301">
    <property type="entry name" value="NAT_SF"/>
    <property type="match status" value="1"/>
</dbReference>
<dbReference type="SUPFAM" id="SSF55729">
    <property type="entry name" value="Acyl-CoA N-acyltransferases (Nat)"/>
    <property type="match status" value="1"/>
</dbReference>
<dbReference type="RefSeq" id="WP_066384948.1">
    <property type="nucleotide sequence ID" value="NZ_LTAZ01000013.1"/>
</dbReference>
<dbReference type="GO" id="GO:0016747">
    <property type="term" value="F:acyltransferase activity, transferring groups other than amino-acyl groups"/>
    <property type="evidence" value="ECO:0007669"/>
    <property type="project" value="InterPro"/>
</dbReference>
<dbReference type="OrthoDB" id="11996at2157"/>
<keyword evidence="2" id="KW-0808">Transferase</keyword>
<dbReference type="InterPro" id="IPR052729">
    <property type="entry name" value="Acyl/Acetyltrans_Enzymes"/>
</dbReference>
<dbReference type="InterPro" id="IPR041496">
    <property type="entry name" value="YitH/HolE_GNAT"/>
</dbReference>
<dbReference type="Gene3D" id="3.40.630.90">
    <property type="match status" value="1"/>
</dbReference>
<dbReference type="PANTHER" id="PTHR47237">
    <property type="entry name" value="SLL0310 PROTEIN"/>
    <property type="match status" value="1"/>
</dbReference>
<proteinExistence type="predicted"/>
<dbReference type="EMBL" id="LTAZ01000013">
    <property type="protein sequence ID" value="KYH24465.1"/>
    <property type="molecule type" value="Genomic_DNA"/>
</dbReference>
<dbReference type="InterPro" id="IPR000182">
    <property type="entry name" value="GNAT_dom"/>
</dbReference>
<dbReference type="PROSITE" id="PS51186">
    <property type="entry name" value="GNAT"/>
    <property type="match status" value="1"/>
</dbReference>
<reference evidence="2 3" key="1">
    <citation type="submission" date="2016-02" db="EMBL/GenBank/DDBJ databases">
        <title>Genome sequence of Halalkalicoccus paucihalophilus DSM 24557.</title>
        <authorList>
            <person name="Poehlein A."/>
            <person name="Daniel R."/>
        </authorList>
    </citation>
    <scope>NUCLEOTIDE SEQUENCE [LARGE SCALE GENOMIC DNA]</scope>
    <source>
        <strain evidence="2 3">DSM 24557</strain>
    </source>
</reference>
<dbReference type="PANTHER" id="PTHR47237:SF2">
    <property type="entry name" value="BLL4206 PROTEIN"/>
    <property type="match status" value="1"/>
</dbReference>
<name>A0A151AA01_9EURY</name>
<evidence type="ECO:0000313" key="3">
    <source>
        <dbReference type="Proteomes" id="UP000075321"/>
    </source>
</evidence>
<dbReference type="Proteomes" id="UP000075321">
    <property type="component" value="Unassembled WGS sequence"/>
</dbReference>
<evidence type="ECO:0000259" key="1">
    <source>
        <dbReference type="PROSITE" id="PS51186"/>
    </source>
</evidence>
<comment type="caution">
    <text evidence="2">The sequence shown here is derived from an EMBL/GenBank/DDBJ whole genome shotgun (WGS) entry which is preliminary data.</text>
</comment>
<dbReference type="Pfam" id="PF18014">
    <property type="entry name" value="Acetyltransf_18"/>
    <property type="match status" value="1"/>
</dbReference>
<evidence type="ECO:0000313" key="2">
    <source>
        <dbReference type="EMBL" id="KYH24465.1"/>
    </source>
</evidence>